<keyword evidence="1" id="KW-1133">Transmembrane helix</keyword>
<protein>
    <recommendedName>
        <fullName evidence="4">Outer membrane protein beta-barrel domain-containing protein</fullName>
    </recommendedName>
</protein>
<evidence type="ECO:0000313" key="3">
    <source>
        <dbReference type="Proteomes" id="UP000192678"/>
    </source>
</evidence>
<keyword evidence="1" id="KW-0472">Membrane</keyword>
<gene>
    <name evidence="2" type="ORF">SAMN04488101_102619</name>
</gene>
<evidence type="ECO:0000256" key="1">
    <source>
        <dbReference type="SAM" id="Phobius"/>
    </source>
</evidence>
<accession>A0A1W2BMF2</accession>
<name>A0A1W2BMF2_9SPHI</name>
<dbReference type="OrthoDB" id="1419682at2"/>
<dbReference type="EMBL" id="FWYB01000002">
    <property type="protein sequence ID" value="SMC74024.1"/>
    <property type="molecule type" value="Genomic_DNA"/>
</dbReference>
<sequence>MKPVDDELFAHIKESLTEHEEAYVPGAWEHFEKKESKRIGWYWLAGLSSAAAVLLIGFALFYSANNTPDHRIVLEGKVKPIKQNVNRLPDTPSAVINPGAATQNLETEVAENEAVVAQRENNQVHNNPLIVTVKQPDPIKHDAIVSNVQPVISPRQINASNPVVRADQNGVKQSVNDSIALAKVEIKEKPVVEDNKPRSFQEFLDAEVKANKGTLAATKSTTKKIDKWDMGVVVAPSIDNSKKLNMGYGFSLDYALSSKVSISSGVSYNEMGASKSAISNANSAPNSPAAPSAMVTETKSLQSVEASLVGIDIPLGIKYNLSKKLYTNVGVSAFAILNQTQQHNYLRGTVEYVPSTMTNVAGFKAVFMEKKVSEPVPVEEIRDDKYLGFYNLSFGYKQSISGNKAFSVEPFMKLPMKSFTKENLHLMGTGVRLKFDF</sequence>
<organism evidence="2 3">
    <name type="scientific">Pedobacter nyackensis</name>
    <dbReference type="NCBI Taxonomy" id="475255"/>
    <lineage>
        <taxon>Bacteria</taxon>
        <taxon>Pseudomonadati</taxon>
        <taxon>Bacteroidota</taxon>
        <taxon>Sphingobacteriia</taxon>
        <taxon>Sphingobacteriales</taxon>
        <taxon>Sphingobacteriaceae</taxon>
        <taxon>Pedobacter</taxon>
    </lineage>
</organism>
<keyword evidence="3" id="KW-1185">Reference proteome</keyword>
<evidence type="ECO:0008006" key="4">
    <source>
        <dbReference type="Google" id="ProtNLM"/>
    </source>
</evidence>
<feature type="transmembrane region" description="Helical" evidence="1">
    <location>
        <begin position="41"/>
        <end position="62"/>
    </location>
</feature>
<dbReference type="AlphaFoldDB" id="A0A1W2BMF2"/>
<dbReference type="RefSeq" id="WP_084288591.1">
    <property type="nucleotide sequence ID" value="NZ_FWYB01000002.1"/>
</dbReference>
<reference evidence="2 3" key="1">
    <citation type="submission" date="2017-04" db="EMBL/GenBank/DDBJ databases">
        <authorList>
            <person name="Afonso C.L."/>
            <person name="Miller P.J."/>
            <person name="Scott M.A."/>
            <person name="Spackman E."/>
            <person name="Goraichik I."/>
            <person name="Dimitrov K.M."/>
            <person name="Suarez D.L."/>
            <person name="Swayne D.E."/>
        </authorList>
    </citation>
    <scope>NUCLEOTIDE SEQUENCE [LARGE SCALE GENOMIC DNA]</scope>
    <source>
        <strain evidence="2 3">DSM 19625</strain>
    </source>
</reference>
<evidence type="ECO:0000313" key="2">
    <source>
        <dbReference type="EMBL" id="SMC74024.1"/>
    </source>
</evidence>
<dbReference type="STRING" id="475255.SAMN04488101_102619"/>
<proteinExistence type="predicted"/>
<keyword evidence="1" id="KW-0812">Transmembrane</keyword>
<dbReference type="Proteomes" id="UP000192678">
    <property type="component" value="Unassembled WGS sequence"/>
</dbReference>